<evidence type="ECO:0008006" key="4">
    <source>
        <dbReference type="Google" id="ProtNLM"/>
    </source>
</evidence>
<dbReference type="SUPFAM" id="SSF51338">
    <property type="entry name" value="Composite domain of metallo-dependent hydrolases"/>
    <property type="match status" value="1"/>
</dbReference>
<dbReference type="SUPFAM" id="SSF51556">
    <property type="entry name" value="Metallo-dependent hydrolases"/>
    <property type="match status" value="1"/>
</dbReference>
<evidence type="ECO:0000256" key="1">
    <source>
        <dbReference type="SAM" id="MobiDB-lite"/>
    </source>
</evidence>
<name>A0ABQ6I5I5_9MICO</name>
<accession>A0ABQ6I5I5</accession>
<sequence length="195" mass="19723">MRENRTMTSDAAPSVPAPTSTSAEGRRAFRGRVVLPHEVLDDGAVIVDGATIAWVGRTADAGAAGYGEAVAAAGQPEPGTTVLPGLVDLHDHGGGGASFPDAGDADTARVAVREHLAHGTTSLVASLVTAPRDVLLERTAMLADLADAGRSPASTSRARSCPRTAAAPRTPPTCSRATRSSSARSPPRRAGTSSP</sequence>
<feature type="compositionally biased region" description="Low complexity" evidence="1">
    <location>
        <begin position="148"/>
        <end position="195"/>
    </location>
</feature>
<feature type="compositionally biased region" description="Polar residues" evidence="1">
    <location>
        <begin position="1"/>
        <end position="23"/>
    </location>
</feature>
<evidence type="ECO:0000313" key="2">
    <source>
        <dbReference type="EMBL" id="GMA25229.1"/>
    </source>
</evidence>
<proteinExistence type="predicted"/>
<dbReference type="Gene3D" id="3.20.20.140">
    <property type="entry name" value="Metal-dependent hydrolases"/>
    <property type="match status" value="1"/>
</dbReference>
<evidence type="ECO:0000313" key="3">
    <source>
        <dbReference type="Proteomes" id="UP001157091"/>
    </source>
</evidence>
<dbReference type="Proteomes" id="UP001157091">
    <property type="component" value="Unassembled WGS sequence"/>
</dbReference>
<dbReference type="Gene3D" id="2.30.40.10">
    <property type="entry name" value="Urease, subunit C, domain 1"/>
    <property type="match status" value="1"/>
</dbReference>
<comment type="caution">
    <text evidence="2">The sequence shown here is derived from an EMBL/GenBank/DDBJ whole genome shotgun (WGS) entry which is preliminary data.</text>
</comment>
<keyword evidence="3" id="KW-1185">Reference proteome</keyword>
<dbReference type="EMBL" id="BSUK01000001">
    <property type="protein sequence ID" value="GMA25229.1"/>
    <property type="molecule type" value="Genomic_DNA"/>
</dbReference>
<feature type="region of interest" description="Disordered" evidence="1">
    <location>
        <begin position="147"/>
        <end position="195"/>
    </location>
</feature>
<gene>
    <name evidence="2" type="ORF">GCM10025864_29880</name>
</gene>
<dbReference type="InterPro" id="IPR032466">
    <property type="entry name" value="Metal_Hydrolase"/>
</dbReference>
<dbReference type="InterPro" id="IPR011059">
    <property type="entry name" value="Metal-dep_hydrolase_composite"/>
</dbReference>
<feature type="region of interest" description="Disordered" evidence="1">
    <location>
        <begin position="1"/>
        <end position="25"/>
    </location>
</feature>
<reference evidence="3" key="1">
    <citation type="journal article" date="2019" name="Int. J. Syst. Evol. Microbiol.">
        <title>The Global Catalogue of Microorganisms (GCM) 10K type strain sequencing project: providing services to taxonomists for standard genome sequencing and annotation.</title>
        <authorList>
            <consortium name="The Broad Institute Genomics Platform"/>
            <consortium name="The Broad Institute Genome Sequencing Center for Infectious Disease"/>
            <person name="Wu L."/>
            <person name="Ma J."/>
        </authorList>
    </citation>
    <scope>NUCLEOTIDE SEQUENCE [LARGE SCALE GENOMIC DNA]</scope>
    <source>
        <strain evidence="3">NBRC 106348</strain>
    </source>
</reference>
<organism evidence="2 3">
    <name type="scientific">Luteimicrobium album</name>
    <dbReference type="NCBI Taxonomy" id="1054550"/>
    <lineage>
        <taxon>Bacteria</taxon>
        <taxon>Bacillati</taxon>
        <taxon>Actinomycetota</taxon>
        <taxon>Actinomycetes</taxon>
        <taxon>Micrococcales</taxon>
        <taxon>Luteimicrobium</taxon>
    </lineage>
</organism>
<protein>
    <recommendedName>
        <fullName evidence="4">Amidohydrolase-related domain-containing protein</fullName>
    </recommendedName>
</protein>